<evidence type="ECO:0000313" key="3">
    <source>
        <dbReference type="Proteomes" id="UP001432109"/>
    </source>
</evidence>
<evidence type="ECO:0000256" key="1">
    <source>
        <dbReference type="SAM" id="MobiDB-lite"/>
    </source>
</evidence>
<accession>A0AAX4J7B3</accession>
<feature type="compositionally biased region" description="Basic and acidic residues" evidence="1">
    <location>
        <begin position="207"/>
        <end position="226"/>
    </location>
</feature>
<feature type="region of interest" description="Disordered" evidence="1">
    <location>
        <begin position="623"/>
        <end position="664"/>
    </location>
</feature>
<name>A0AAX4J7B3_9CAUD</name>
<feature type="compositionally biased region" description="Gly residues" evidence="1">
    <location>
        <begin position="728"/>
        <end position="751"/>
    </location>
</feature>
<protein>
    <submittedName>
        <fullName evidence="2">Tail length tape-measure protein</fullName>
    </submittedName>
</protein>
<feature type="compositionally biased region" description="Gly residues" evidence="1">
    <location>
        <begin position="761"/>
        <end position="770"/>
    </location>
</feature>
<dbReference type="EMBL" id="PP034390">
    <property type="protein sequence ID" value="WRW34601.1"/>
    <property type="molecule type" value="Genomic_DNA"/>
</dbReference>
<gene>
    <name evidence="2" type="ORF">CF5_0103</name>
</gene>
<evidence type="ECO:0000313" key="2">
    <source>
        <dbReference type="EMBL" id="WRW34601.1"/>
    </source>
</evidence>
<sequence>MAMNDDYRLVLSSDSSDLENGLKTIEAYMDAIESKKIDAPLDGFANKLKTVAKEIRNVQQMMDKQEGKSVVSSKDMDKTIQSTKQVTQHINDLKQALDDIQKANIAEGIAPDPNVEKTYQQLNKTLNDTQGNLEELSKQSIGSDSSINNRIKEMKTLGQVTEETNKLMKDSSSVKDYSKQLRASRTMVKGHIDRSSVSGRMSYEQGTRVRNELGKTSRYEKEREQNKQNITNARKEYQGYASRQQDLTNRKSKGNISNESYEKELASIKAEMKAREDLINQYEKLGSELDKTIGYYKGSAQNDLNDRRVESRPGSLSSMAKDGAKTAGISVAGVATGMYMKGASLSETNRPMVTSLGQNSDNMDIDSVRNTYGEMSIDNKLGYNSTDMLKMATSYEGAVGHKSDADTLKGAEQLAVGGRSLGIQNQEQYQESMSQIMHTGGVNSSNMKEMQDAFIGGIKESGMVGRQDEQLKALGSIAEQSGQGRTMSQGEMSNLTAMQSTLAGTGNKGLQGEQGANAMNSIDQGIKNGMSNSYARISMGWGTEYQGLEGMHDLQARMDKGISDPENLTDILGQAEQMGGTTKEQQAIAKKSFDSMGANLTQEQTDDLFNLYKSGKLSKEELAKKAKQMESEGDKEGKGNRKKYEESNAGKNDQNKAKTDDKAEDTYDMAQPLRDAHSALAGLPAPIYLAIAALGAFTASLAGSAAMMGGRSLLNKGSSMVRNRRAGKQGGQTPGGGQTPNGGGMTSGGTGKPKDPKNPNTGGGSNGKTNGGKLDRLKGLGRSFIGGEGWRGGTRSTGDQVKGAGSTVKNLGQKGKNIVTGTDWKGLLTNTENKLGRSGRSVGRTIKDTTKETNLGKIPSMGKGLMNKGKGLVGRFGKGTKGGKLGISSHAPGGGMMKGLGKLGRVKGLGAISTGLSALSIGSSLASGDKEGVGKGVGGLAGATAGGTIGATLGSVVPGLGTAVGGFIGSSIGGMAGDAIGGSIGKKGIKKSLGVGFKKPKGADDFGLVGKAWKGITGLFDGDDDKEEKGGKGGGSKGNIISYKLIALLVG</sequence>
<feature type="region of interest" description="Disordered" evidence="1">
    <location>
        <begin position="722"/>
        <end position="808"/>
    </location>
</feature>
<organism evidence="2 3">
    <name type="scientific">Staphylococcus phage CF5</name>
    <dbReference type="NCBI Taxonomy" id="3113739"/>
    <lineage>
        <taxon>Viruses</taxon>
        <taxon>Duplodnaviria</taxon>
        <taxon>Heunggongvirae</taxon>
        <taxon>Uroviricota</taxon>
        <taxon>Caudoviricetes</taxon>
        <taxon>Herelleviridae</taxon>
        <taxon>Twortvirinae</taxon>
        <taxon>Silviavirus</taxon>
    </lineage>
</organism>
<feature type="region of interest" description="Disordered" evidence="1">
    <location>
        <begin position="189"/>
        <end position="258"/>
    </location>
</feature>
<reference evidence="2" key="1">
    <citation type="submission" date="2023-12" db="EMBL/GenBank/DDBJ databases">
        <title>Isolation and Characterisation of Novel Lytic Bacteriophages for therapeutic applications in Prosthetic Joint Infections.</title>
        <authorList>
            <person name="Burton N."/>
            <person name="Melo L.D.R."/>
            <person name="Pearce B."/>
            <person name="Tadesse M.D."/>
            <person name="Vryonis E."/>
            <person name="Sagona A."/>
        </authorList>
    </citation>
    <scope>NUCLEOTIDE SEQUENCE</scope>
</reference>
<proteinExistence type="predicted"/>
<dbReference type="Proteomes" id="UP001432109">
    <property type="component" value="Segment"/>
</dbReference>